<dbReference type="UniPathway" id="UPA00140">
    <property type="reaction ID" value="UER00205"/>
</dbReference>
<dbReference type="InterPro" id="IPR002891">
    <property type="entry name" value="APS"/>
</dbReference>
<evidence type="ECO:0000256" key="6">
    <source>
        <dbReference type="HAMAP-Rule" id="MF_00065"/>
    </source>
</evidence>
<name>A0A2T1DTK1_9CYAN</name>
<dbReference type="OrthoDB" id="9804504at2"/>
<keyword evidence="5 6" id="KW-0067">ATP-binding</keyword>
<evidence type="ECO:0000259" key="9">
    <source>
        <dbReference type="Pfam" id="PF01583"/>
    </source>
</evidence>
<reference evidence="10 11" key="2">
    <citation type="submission" date="2018-03" db="EMBL/GenBank/DDBJ databases">
        <title>The ancient ancestry and fast evolution of plastids.</title>
        <authorList>
            <person name="Moore K.R."/>
            <person name="Magnabosco C."/>
            <person name="Momper L."/>
            <person name="Gold D.A."/>
            <person name="Bosak T."/>
            <person name="Fournier G.P."/>
        </authorList>
    </citation>
    <scope>NUCLEOTIDE SEQUENCE [LARGE SCALE GENOMIC DNA]</scope>
    <source>
        <strain evidence="10 11">ULC18</strain>
    </source>
</reference>
<dbReference type="GO" id="GO:0010134">
    <property type="term" value="P:sulfate assimilation via adenylyl sulfate reduction"/>
    <property type="evidence" value="ECO:0007669"/>
    <property type="project" value="TreeGrafter"/>
</dbReference>
<dbReference type="NCBIfam" id="NF002059">
    <property type="entry name" value="PRK00889.1"/>
    <property type="match status" value="1"/>
</dbReference>
<dbReference type="EC" id="2.7.1.25" evidence="2 6"/>
<sequence length="215" mass="23975">MKTNGMVIWLTGLSGAGKTTIAKTLECLLLERQLNVEVLDGDIIRTNLSKGLGYTKEDRDTNIRRVGFVANLLSRNGVIVIVATISPHRLVRDEMRAMMHNFLEVYVNAPFAICESRDVKGLYAAARMGEVKEFTGLDAPYEAPLKPDITCFTDQETVEESVAKIMQALSCASVWDDSQLEPAILEYHHDRRSLPARQRKASPTKDAAYQHASLH</sequence>
<organism evidence="10 11">
    <name type="scientific">Stenomitos frigidus ULC18</name>
    <dbReference type="NCBI Taxonomy" id="2107698"/>
    <lineage>
        <taxon>Bacteria</taxon>
        <taxon>Bacillati</taxon>
        <taxon>Cyanobacteriota</taxon>
        <taxon>Cyanophyceae</taxon>
        <taxon>Leptolyngbyales</taxon>
        <taxon>Leptolyngbyaceae</taxon>
        <taxon>Stenomitos</taxon>
    </lineage>
</organism>
<accession>A0A2T1DTK1</accession>
<evidence type="ECO:0000256" key="7">
    <source>
        <dbReference type="RuleBase" id="RU004347"/>
    </source>
</evidence>
<dbReference type="SUPFAM" id="SSF52540">
    <property type="entry name" value="P-loop containing nucleoside triphosphate hydrolases"/>
    <property type="match status" value="1"/>
</dbReference>
<evidence type="ECO:0000256" key="8">
    <source>
        <dbReference type="SAM" id="MobiDB-lite"/>
    </source>
</evidence>
<feature type="active site" description="Phosphoserine intermediate" evidence="6">
    <location>
        <position position="86"/>
    </location>
</feature>
<dbReference type="GO" id="GO:0004020">
    <property type="term" value="F:adenylylsulfate kinase activity"/>
    <property type="evidence" value="ECO:0007669"/>
    <property type="project" value="UniProtKB-UniRule"/>
</dbReference>
<dbReference type="HAMAP" id="MF_00065">
    <property type="entry name" value="Adenylyl_sulf_kinase"/>
    <property type="match status" value="1"/>
</dbReference>
<dbReference type="GO" id="GO:0019379">
    <property type="term" value="P:sulfate assimilation, phosphoadenylyl sulfate reduction by phosphoadenylyl-sulfate reductase (thioredoxin)"/>
    <property type="evidence" value="ECO:0007669"/>
    <property type="project" value="TreeGrafter"/>
</dbReference>
<evidence type="ECO:0000256" key="4">
    <source>
        <dbReference type="ARBA" id="ARBA00022741"/>
    </source>
</evidence>
<feature type="binding site" evidence="6">
    <location>
        <begin position="12"/>
        <end position="19"/>
    </location>
    <ligand>
        <name>ATP</name>
        <dbReference type="ChEBI" id="CHEBI:30616"/>
    </ligand>
</feature>
<dbReference type="GO" id="GO:0005737">
    <property type="term" value="C:cytoplasm"/>
    <property type="evidence" value="ECO:0007669"/>
    <property type="project" value="TreeGrafter"/>
</dbReference>
<comment type="pathway">
    <text evidence="6 7">Sulfur metabolism; hydrogen sulfide biosynthesis; sulfite from sulfate: step 2/3.</text>
</comment>
<dbReference type="Proteomes" id="UP000239576">
    <property type="component" value="Unassembled WGS sequence"/>
</dbReference>
<evidence type="ECO:0000256" key="3">
    <source>
        <dbReference type="ARBA" id="ARBA00022679"/>
    </source>
</evidence>
<comment type="caution">
    <text evidence="10">The sequence shown here is derived from an EMBL/GenBank/DDBJ whole genome shotgun (WGS) entry which is preliminary data.</text>
</comment>
<dbReference type="GO" id="GO:0070814">
    <property type="term" value="P:hydrogen sulfide biosynthetic process"/>
    <property type="evidence" value="ECO:0007669"/>
    <property type="project" value="UniProtKB-UniRule"/>
</dbReference>
<keyword evidence="3 6" id="KW-0808">Transferase</keyword>
<evidence type="ECO:0000256" key="1">
    <source>
        <dbReference type="ARBA" id="ARBA00001823"/>
    </source>
</evidence>
<dbReference type="InterPro" id="IPR027417">
    <property type="entry name" value="P-loop_NTPase"/>
</dbReference>
<keyword evidence="6" id="KW-0597">Phosphoprotein</keyword>
<evidence type="ECO:0000256" key="5">
    <source>
        <dbReference type="ARBA" id="ARBA00022840"/>
    </source>
</evidence>
<dbReference type="NCBIfam" id="NF003013">
    <property type="entry name" value="PRK03846.1"/>
    <property type="match status" value="1"/>
</dbReference>
<dbReference type="PANTHER" id="PTHR42700:SF1">
    <property type="entry name" value="SULFATE ADENYLYLTRANSFERASE"/>
    <property type="match status" value="1"/>
</dbReference>
<dbReference type="PANTHER" id="PTHR42700">
    <property type="entry name" value="SULFATE ADENYLYLTRANSFERASE"/>
    <property type="match status" value="1"/>
</dbReference>
<keyword evidence="4 6" id="KW-0547">Nucleotide-binding</keyword>
<dbReference type="AlphaFoldDB" id="A0A2T1DTK1"/>
<keyword evidence="6 7" id="KW-0418">Kinase</keyword>
<feature type="domain" description="APS kinase" evidence="9">
    <location>
        <begin position="5"/>
        <end position="150"/>
    </location>
</feature>
<dbReference type="InterPro" id="IPR050512">
    <property type="entry name" value="Sulf_AdTrans/APS_kinase"/>
</dbReference>
<dbReference type="GO" id="GO:0005524">
    <property type="term" value="F:ATP binding"/>
    <property type="evidence" value="ECO:0007669"/>
    <property type="project" value="UniProtKB-UniRule"/>
</dbReference>
<dbReference type="Gene3D" id="3.40.50.300">
    <property type="entry name" value="P-loop containing nucleotide triphosphate hydrolases"/>
    <property type="match status" value="1"/>
</dbReference>
<reference evidence="11" key="1">
    <citation type="submission" date="2018-02" db="EMBL/GenBank/DDBJ databases">
        <authorList>
            <person name="Moore K."/>
            <person name="Momper L."/>
        </authorList>
    </citation>
    <scope>NUCLEOTIDE SEQUENCE [LARGE SCALE GENOMIC DNA]</scope>
    <source>
        <strain evidence="11">ULC18</strain>
    </source>
</reference>
<gene>
    <name evidence="6 10" type="primary">cysC</name>
    <name evidence="10" type="ORF">C7B82_30205</name>
</gene>
<dbReference type="EMBL" id="PVWK01000159">
    <property type="protein sequence ID" value="PSB23802.1"/>
    <property type="molecule type" value="Genomic_DNA"/>
</dbReference>
<comment type="similarity">
    <text evidence="6 7">Belongs to the APS kinase family.</text>
</comment>
<keyword evidence="11" id="KW-1185">Reference proteome</keyword>
<comment type="catalytic activity">
    <reaction evidence="1 6 7">
        <text>adenosine 5'-phosphosulfate + ATP = 3'-phosphoadenylyl sulfate + ADP + H(+)</text>
        <dbReference type="Rhea" id="RHEA:24152"/>
        <dbReference type="ChEBI" id="CHEBI:15378"/>
        <dbReference type="ChEBI" id="CHEBI:30616"/>
        <dbReference type="ChEBI" id="CHEBI:58243"/>
        <dbReference type="ChEBI" id="CHEBI:58339"/>
        <dbReference type="ChEBI" id="CHEBI:456216"/>
        <dbReference type="EC" id="2.7.1.25"/>
    </reaction>
</comment>
<dbReference type="GO" id="GO:0004781">
    <property type="term" value="F:sulfate adenylyltransferase (ATP) activity"/>
    <property type="evidence" value="ECO:0007669"/>
    <property type="project" value="TreeGrafter"/>
</dbReference>
<comment type="function">
    <text evidence="6 7">Catalyzes the synthesis of activated sulfate.</text>
</comment>
<dbReference type="NCBIfam" id="TIGR00455">
    <property type="entry name" value="apsK"/>
    <property type="match status" value="1"/>
</dbReference>
<evidence type="ECO:0000313" key="10">
    <source>
        <dbReference type="EMBL" id="PSB23802.1"/>
    </source>
</evidence>
<dbReference type="CDD" id="cd02027">
    <property type="entry name" value="APSK"/>
    <property type="match status" value="1"/>
</dbReference>
<protein>
    <recommendedName>
        <fullName evidence="2 6">Adenylyl-sulfate kinase</fullName>
        <ecNumber evidence="2 6">2.7.1.25</ecNumber>
    </recommendedName>
    <alternativeName>
        <fullName evidence="6">APS kinase</fullName>
    </alternativeName>
    <alternativeName>
        <fullName evidence="6">ATP adenosine-5'-phosphosulfate 3'-phosphotransferase</fullName>
    </alternativeName>
    <alternativeName>
        <fullName evidence="6">Adenosine-5'-phosphosulfate kinase</fullName>
    </alternativeName>
</protein>
<evidence type="ECO:0000313" key="11">
    <source>
        <dbReference type="Proteomes" id="UP000239576"/>
    </source>
</evidence>
<proteinExistence type="inferred from homology"/>
<dbReference type="Pfam" id="PF01583">
    <property type="entry name" value="APS_kinase"/>
    <property type="match status" value="1"/>
</dbReference>
<dbReference type="RefSeq" id="WP_106260964.1">
    <property type="nucleotide sequence ID" value="NZ_CAWNSW010000143.1"/>
</dbReference>
<evidence type="ECO:0000256" key="2">
    <source>
        <dbReference type="ARBA" id="ARBA00012121"/>
    </source>
</evidence>
<feature type="region of interest" description="Disordered" evidence="8">
    <location>
        <begin position="192"/>
        <end position="215"/>
    </location>
</feature>
<dbReference type="InterPro" id="IPR059117">
    <property type="entry name" value="APS_kinase_dom"/>
</dbReference>